<feature type="compositionally biased region" description="Acidic residues" evidence="1">
    <location>
        <begin position="88"/>
        <end position="106"/>
    </location>
</feature>
<dbReference type="OrthoDB" id="7700880at2759"/>
<feature type="region of interest" description="Disordered" evidence="1">
    <location>
        <begin position="85"/>
        <end position="106"/>
    </location>
</feature>
<dbReference type="Proteomes" id="UP000786811">
    <property type="component" value="Unassembled WGS sequence"/>
</dbReference>
<evidence type="ECO:0000313" key="2">
    <source>
        <dbReference type="EMBL" id="CAG5079579.1"/>
    </source>
</evidence>
<accession>A0A8J2MH16</accession>
<comment type="caution">
    <text evidence="2">The sequence shown here is derived from an EMBL/GenBank/DDBJ whole genome shotgun (WGS) entry which is preliminary data.</text>
</comment>
<keyword evidence="3" id="KW-1185">Reference proteome</keyword>
<evidence type="ECO:0000313" key="3">
    <source>
        <dbReference type="Proteomes" id="UP000786811"/>
    </source>
</evidence>
<feature type="compositionally biased region" description="Basic and acidic residues" evidence="1">
    <location>
        <begin position="765"/>
        <end position="777"/>
    </location>
</feature>
<evidence type="ECO:0000256" key="1">
    <source>
        <dbReference type="SAM" id="MobiDB-lite"/>
    </source>
</evidence>
<proteinExistence type="predicted"/>
<feature type="region of interest" description="Disordered" evidence="1">
    <location>
        <begin position="765"/>
        <end position="793"/>
    </location>
</feature>
<feature type="region of interest" description="Disordered" evidence="1">
    <location>
        <begin position="723"/>
        <end position="746"/>
    </location>
</feature>
<name>A0A8J2MH16_COTCN</name>
<dbReference type="AlphaFoldDB" id="A0A8J2MH16"/>
<sequence length="997" mass="114789">MAPRAQVSVESAVNALKKHIKYFIPPEKPKWSSKIWRIISDELGNQWNENAVRTNVNQNRRNILSIALQECGYFRGEINTESSKYDDLQDENVDSSSSDEDDDSNDPDYCDQAAYFNNIEEIQEFDVEISKELWNSVVKPSAGNSQPKLNKGAWTSIIAYAFWEQYRLKCCFIFDKGYINVNVKAHCKSKKCGNRLFGFIEGVPFDEGPVYIKIKCCDTRFIEKHEDFQRPLRGETRKAVSQQVRNLGVHAYNRRAAIKLLRSGDTACPFLYKPNVLHQAKKQFLDNERGIKPIDRKDIFPAIDRINENPLYRNSILLVGKPFFVFYATQSQMHCYKEYRRLNKKSSICIDATGGLVRKIISEGKKSSYIFLYQIVINFNKTSQCVYQMLTEMQDAHTITMWLNKWVSAVKLLPHEAVSDGSRAQLNAMSRAFNDMSLKQYIKLCFESIKNPQKLTDIKTYIRLDVAHFVHTITGWSCFKSAVHPSVKKFYIYCICLLIDCKEFSKFERILMLILIISNTAHEDSVVYVKDEKFTPLTARTELENLIMSRKVEEFFLNVSEQIEKMEVDPEKNKFRDTELENSEKDSVSISCWIKNLLKVSKNVFYQGNNLQSFFLPALENPLVEAVVEFPLWTNICIPHSDVLGTSSYIEEDFKDLKEAMRRQVSLPTDVYTFLKLHLDYLIGGVSLFRMKITKFIDEHINNTEKSLPDLLNCNLSEINVEEDDSSKNLMKEEEKNKYKSSDSELMDTTNTSLSKIIVKEDDSFKNSMKGEEKKNNSSDSEPIDTTNTSNQFDQGVSITSDINKQIKFDLNTDNSVNVNYNLSDIIEKKNKNDPFENWRGKGKNNKLNPFDWMSSGESADGNEAKPEIRTNFIPKDVGKFSNITHVNDDINLNNANSKIKLANNYPKDHDSNIKTYQVDDDSRGITKTKALKDHDYGFTTSTPLEDKKPKKTLAAAIDKISRQNINSGKYFNDCPEMKLQNKFVEARKESVTSEEK</sequence>
<organism evidence="2 3">
    <name type="scientific">Cotesia congregata</name>
    <name type="common">Parasitoid wasp</name>
    <name type="synonym">Apanteles congregatus</name>
    <dbReference type="NCBI Taxonomy" id="51543"/>
    <lineage>
        <taxon>Eukaryota</taxon>
        <taxon>Metazoa</taxon>
        <taxon>Ecdysozoa</taxon>
        <taxon>Arthropoda</taxon>
        <taxon>Hexapoda</taxon>
        <taxon>Insecta</taxon>
        <taxon>Pterygota</taxon>
        <taxon>Neoptera</taxon>
        <taxon>Endopterygota</taxon>
        <taxon>Hymenoptera</taxon>
        <taxon>Apocrita</taxon>
        <taxon>Ichneumonoidea</taxon>
        <taxon>Braconidae</taxon>
        <taxon>Microgastrinae</taxon>
        <taxon>Cotesia</taxon>
    </lineage>
</organism>
<gene>
    <name evidence="2" type="ORF">HICCMSTLAB_LOCUS3047</name>
</gene>
<dbReference type="EMBL" id="CAJNRD030001117">
    <property type="protein sequence ID" value="CAG5079579.1"/>
    <property type="molecule type" value="Genomic_DNA"/>
</dbReference>
<feature type="compositionally biased region" description="Basic and acidic residues" evidence="1">
    <location>
        <begin position="726"/>
        <end position="743"/>
    </location>
</feature>
<protein>
    <submittedName>
        <fullName evidence="2">Similar to NOF: 120.7 kDa protein in NOF-FB transposable element (Drosophila melanogaster)</fullName>
    </submittedName>
</protein>
<reference evidence="2" key="1">
    <citation type="submission" date="2021-04" db="EMBL/GenBank/DDBJ databases">
        <authorList>
            <person name="Chebbi M.A.C M."/>
        </authorList>
    </citation>
    <scope>NUCLEOTIDE SEQUENCE</scope>
</reference>
<feature type="compositionally biased region" description="Polar residues" evidence="1">
    <location>
        <begin position="778"/>
        <end position="793"/>
    </location>
</feature>